<protein>
    <submittedName>
        <fullName evidence="1">Uncharacterized protein</fullName>
    </submittedName>
</protein>
<comment type="caution">
    <text evidence="1">The sequence shown here is derived from an EMBL/GenBank/DDBJ whole genome shotgun (WGS) entry which is preliminary data.</text>
</comment>
<evidence type="ECO:0000313" key="2">
    <source>
        <dbReference type="Proteomes" id="UP000829685"/>
    </source>
</evidence>
<reference evidence="1" key="1">
    <citation type="submission" date="2021-03" db="EMBL/GenBank/DDBJ databases">
        <title>Revisited historic fungal species revealed as producer of novel bioactive compounds through whole genome sequencing and comparative genomics.</title>
        <authorList>
            <person name="Vignolle G.A."/>
            <person name="Hochenegger N."/>
            <person name="Mach R.L."/>
            <person name="Mach-Aigner A.R."/>
            <person name="Javad Rahimi M."/>
            <person name="Salim K.A."/>
            <person name="Chan C.M."/>
            <person name="Lim L.B.L."/>
            <person name="Cai F."/>
            <person name="Druzhinina I.S."/>
            <person name="U'Ren J.M."/>
            <person name="Derntl C."/>
        </authorList>
    </citation>
    <scope>NUCLEOTIDE SEQUENCE</scope>
    <source>
        <strain evidence="1">TUCIM 5799</strain>
    </source>
</reference>
<evidence type="ECO:0000313" key="1">
    <source>
        <dbReference type="EMBL" id="KAI1852986.1"/>
    </source>
</evidence>
<proteinExistence type="predicted"/>
<organism evidence="1 2">
    <name type="scientific">Neoarthrinium moseri</name>
    <dbReference type="NCBI Taxonomy" id="1658444"/>
    <lineage>
        <taxon>Eukaryota</taxon>
        <taxon>Fungi</taxon>
        <taxon>Dikarya</taxon>
        <taxon>Ascomycota</taxon>
        <taxon>Pezizomycotina</taxon>
        <taxon>Sordariomycetes</taxon>
        <taxon>Xylariomycetidae</taxon>
        <taxon>Amphisphaeriales</taxon>
        <taxon>Apiosporaceae</taxon>
        <taxon>Neoarthrinium</taxon>
    </lineage>
</organism>
<gene>
    <name evidence="1" type="ORF">JX265_012875</name>
</gene>
<sequence length="236" mass="27340">MSHIEQYLVGNLLPRDASGRYNPILQIAQSPEGIADVVDAMHDVEPPLQLTLPPVEDDSVGDDTPKFVKTLNFIKNNLPRDNNDEFLLKILVQCMRANVQHYVILFGSQANCWIKDGTCKHCETLIAFVDRDRCSCLRHRGHKLYGFRDRMPPRTEHAVHQQRELRNEEEAQAARVQVLLDEFPPEDDSEPEFIWSCCHAGERYTRCVFLPHVAKSRWELCSDRQMEGHFRSLEMK</sequence>
<dbReference type="Proteomes" id="UP000829685">
    <property type="component" value="Unassembled WGS sequence"/>
</dbReference>
<accession>A0A9Q0AI70</accession>
<dbReference type="AlphaFoldDB" id="A0A9Q0AI70"/>
<name>A0A9Q0AI70_9PEZI</name>
<dbReference type="EMBL" id="JAFIMR010000059">
    <property type="protein sequence ID" value="KAI1852986.1"/>
    <property type="molecule type" value="Genomic_DNA"/>
</dbReference>
<keyword evidence="2" id="KW-1185">Reference proteome</keyword>